<comment type="subcellular location">
    <subcellularLocation>
        <location evidence="7">Cytoplasm</location>
    </subcellularLocation>
</comment>
<dbReference type="GO" id="GO:0005829">
    <property type="term" value="C:cytosol"/>
    <property type="evidence" value="ECO:0007669"/>
    <property type="project" value="TreeGrafter"/>
</dbReference>
<sequence length="256" mass="28874">MKKYTRIFIIGHPGAGKTLLAQSLATQLGWEFADADFGLEYKIGRRVHEIMGPKGAASFFKCQKDVLTSLLKRENIVVATDANIIESKEISKLLEKEYLVYLQVSLPMQLDRLSRNPVPLLLKPMEIDAFLQALQSQRNSLYENLAMITINSDDNNLEHHVRTIQENITDAKSSKSNIQLNLEKKDLTIFHKTLHTPISLTKQQAKCVKLLAQGKAAKEIAKELKTSYRTVEGNLAKVMEKLGCHTSKELLALYHS</sequence>
<dbReference type="PANTHER" id="PTHR21087">
    <property type="entry name" value="SHIKIMATE KINASE"/>
    <property type="match status" value="1"/>
</dbReference>
<evidence type="ECO:0000256" key="3">
    <source>
        <dbReference type="ARBA" id="ARBA00022741"/>
    </source>
</evidence>
<dbReference type="InterPro" id="IPR036388">
    <property type="entry name" value="WH-like_DNA-bd_sf"/>
</dbReference>
<accession>A0A378JPI4</accession>
<keyword evidence="4 7" id="KW-0418">Kinase</keyword>
<dbReference type="GO" id="GO:0004765">
    <property type="term" value="F:shikimate kinase activity"/>
    <property type="evidence" value="ECO:0007669"/>
    <property type="project" value="UniProtKB-UniRule"/>
</dbReference>
<dbReference type="UniPathway" id="UPA00053">
    <property type="reaction ID" value="UER00088"/>
</dbReference>
<evidence type="ECO:0000256" key="7">
    <source>
        <dbReference type="HAMAP-Rule" id="MF_00109"/>
    </source>
</evidence>
<feature type="domain" description="HTH luxR-type" evidence="8">
    <location>
        <begin position="193"/>
        <end position="256"/>
    </location>
</feature>
<dbReference type="SUPFAM" id="SSF52540">
    <property type="entry name" value="P-loop containing nucleoside triphosphate hydrolases"/>
    <property type="match status" value="1"/>
</dbReference>
<dbReference type="InterPro" id="IPR000792">
    <property type="entry name" value="Tscrpt_reg_LuxR_C"/>
</dbReference>
<keyword evidence="2 7" id="KW-0808">Transferase</keyword>
<keyword evidence="7" id="KW-0460">Magnesium</keyword>
<proteinExistence type="inferred from homology"/>
<evidence type="ECO:0000256" key="5">
    <source>
        <dbReference type="ARBA" id="ARBA00022840"/>
    </source>
</evidence>
<comment type="subunit">
    <text evidence="7">Monomer.</text>
</comment>
<comment type="pathway">
    <text evidence="7">Metabolic intermediate biosynthesis; chorismate biosynthesis; chorismate from D-erythrose 4-phosphate and phosphoenolpyruvate: step 5/7.</text>
</comment>
<gene>
    <name evidence="9" type="primary">aroK_2</name>
    <name evidence="7" type="synonym">aroK</name>
    <name evidence="9" type="ORF">NCTC13316_02752</name>
</gene>
<keyword evidence="6 7" id="KW-0057">Aromatic amino acid biosynthesis</keyword>
<evidence type="ECO:0000259" key="8">
    <source>
        <dbReference type="PROSITE" id="PS50043"/>
    </source>
</evidence>
<organism evidence="9 10">
    <name type="scientific">Legionella busanensis</name>
    <dbReference type="NCBI Taxonomy" id="190655"/>
    <lineage>
        <taxon>Bacteria</taxon>
        <taxon>Pseudomonadati</taxon>
        <taxon>Pseudomonadota</taxon>
        <taxon>Gammaproteobacteria</taxon>
        <taxon>Legionellales</taxon>
        <taxon>Legionellaceae</taxon>
        <taxon>Legionella</taxon>
    </lineage>
</organism>
<comment type="cofactor">
    <cofactor evidence="7">
        <name>Mg(2+)</name>
        <dbReference type="ChEBI" id="CHEBI:18420"/>
    </cofactor>
    <text evidence="7">Binds 1 Mg(2+) ion per subunit.</text>
</comment>
<feature type="binding site" evidence="7">
    <location>
        <begin position="14"/>
        <end position="19"/>
    </location>
    <ligand>
        <name>ATP</name>
        <dbReference type="ChEBI" id="CHEBI:30616"/>
    </ligand>
</feature>
<comment type="similarity">
    <text evidence="7">Belongs to the shikimate kinase family.</text>
</comment>
<feature type="binding site" evidence="7">
    <location>
        <position position="138"/>
    </location>
    <ligand>
        <name>substrate</name>
    </ligand>
</feature>
<dbReference type="CDD" id="cd06170">
    <property type="entry name" value="LuxR_C_like"/>
    <property type="match status" value="1"/>
</dbReference>
<evidence type="ECO:0000313" key="10">
    <source>
        <dbReference type="Proteomes" id="UP000254794"/>
    </source>
</evidence>
<dbReference type="PANTHER" id="PTHR21087:SF16">
    <property type="entry name" value="SHIKIMATE KINASE 1, CHLOROPLASTIC"/>
    <property type="match status" value="1"/>
</dbReference>
<dbReference type="GO" id="GO:0005524">
    <property type="term" value="F:ATP binding"/>
    <property type="evidence" value="ECO:0007669"/>
    <property type="project" value="UniProtKB-UniRule"/>
</dbReference>
<dbReference type="Pfam" id="PF00196">
    <property type="entry name" value="GerE"/>
    <property type="match status" value="1"/>
</dbReference>
<dbReference type="InterPro" id="IPR016032">
    <property type="entry name" value="Sig_transdc_resp-reg_C-effctor"/>
</dbReference>
<name>A0A378JPI4_9GAMM</name>
<dbReference type="EC" id="2.7.1.71" evidence="7"/>
<feature type="binding site" evidence="7">
    <location>
        <position position="36"/>
    </location>
    <ligand>
        <name>substrate</name>
    </ligand>
</feature>
<keyword evidence="3 7" id="KW-0547">Nucleotide-binding</keyword>
<comment type="catalytic activity">
    <reaction evidence="7">
        <text>shikimate + ATP = 3-phosphoshikimate + ADP + H(+)</text>
        <dbReference type="Rhea" id="RHEA:13121"/>
        <dbReference type="ChEBI" id="CHEBI:15378"/>
        <dbReference type="ChEBI" id="CHEBI:30616"/>
        <dbReference type="ChEBI" id="CHEBI:36208"/>
        <dbReference type="ChEBI" id="CHEBI:145989"/>
        <dbReference type="ChEBI" id="CHEBI:456216"/>
        <dbReference type="EC" id="2.7.1.71"/>
    </reaction>
</comment>
<dbReference type="InterPro" id="IPR027417">
    <property type="entry name" value="P-loop_NTPase"/>
</dbReference>
<dbReference type="Pfam" id="PF01202">
    <property type="entry name" value="SKI"/>
    <property type="match status" value="1"/>
</dbReference>
<dbReference type="GO" id="GO:0008652">
    <property type="term" value="P:amino acid biosynthetic process"/>
    <property type="evidence" value="ECO:0007669"/>
    <property type="project" value="UniProtKB-KW"/>
</dbReference>
<dbReference type="InterPro" id="IPR031322">
    <property type="entry name" value="Shikimate/glucono_kinase"/>
</dbReference>
<evidence type="ECO:0000256" key="2">
    <source>
        <dbReference type="ARBA" id="ARBA00022679"/>
    </source>
</evidence>
<dbReference type="Gene3D" id="1.10.10.10">
    <property type="entry name" value="Winged helix-like DNA-binding domain superfamily/Winged helix DNA-binding domain"/>
    <property type="match status" value="1"/>
</dbReference>
<dbReference type="GO" id="GO:0003677">
    <property type="term" value="F:DNA binding"/>
    <property type="evidence" value="ECO:0007669"/>
    <property type="project" value="InterPro"/>
</dbReference>
<dbReference type="GO" id="GO:0006355">
    <property type="term" value="P:regulation of DNA-templated transcription"/>
    <property type="evidence" value="ECO:0007669"/>
    <property type="project" value="InterPro"/>
</dbReference>
<evidence type="ECO:0000256" key="1">
    <source>
        <dbReference type="ARBA" id="ARBA00022605"/>
    </source>
</evidence>
<dbReference type="PROSITE" id="PS50043">
    <property type="entry name" value="HTH_LUXR_2"/>
    <property type="match status" value="1"/>
</dbReference>
<dbReference type="RefSeq" id="WP_115332171.1">
    <property type="nucleotide sequence ID" value="NZ_CAAAHP010000003.1"/>
</dbReference>
<dbReference type="Gene3D" id="3.40.50.300">
    <property type="entry name" value="P-loop containing nucleotide triphosphate hydrolases"/>
    <property type="match status" value="1"/>
</dbReference>
<feature type="binding site" evidence="7">
    <location>
        <position position="18"/>
    </location>
    <ligand>
        <name>Mg(2+)</name>
        <dbReference type="ChEBI" id="CHEBI:18420"/>
    </ligand>
</feature>
<dbReference type="AlphaFoldDB" id="A0A378JPI4"/>
<dbReference type="PRINTS" id="PR00038">
    <property type="entry name" value="HTHLUXR"/>
</dbReference>
<evidence type="ECO:0000256" key="4">
    <source>
        <dbReference type="ARBA" id="ARBA00022777"/>
    </source>
</evidence>
<evidence type="ECO:0000313" key="9">
    <source>
        <dbReference type="EMBL" id="STX52631.1"/>
    </source>
</evidence>
<evidence type="ECO:0000256" key="6">
    <source>
        <dbReference type="ARBA" id="ARBA00023141"/>
    </source>
</evidence>
<dbReference type="GO" id="GO:0009423">
    <property type="term" value="P:chorismate biosynthetic process"/>
    <property type="evidence" value="ECO:0007669"/>
    <property type="project" value="UniProtKB-UniRule"/>
</dbReference>
<keyword evidence="5 7" id="KW-0067">ATP-binding</keyword>
<keyword evidence="7" id="KW-0963">Cytoplasm</keyword>
<dbReference type="GO" id="GO:0000287">
    <property type="term" value="F:magnesium ion binding"/>
    <property type="evidence" value="ECO:0007669"/>
    <property type="project" value="UniProtKB-UniRule"/>
</dbReference>
<dbReference type="OrthoDB" id="9800332at2"/>
<dbReference type="PRINTS" id="PR01100">
    <property type="entry name" value="SHIKIMTKNASE"/>
</dbReference>
<dbReference type="EMBL" id="UGOD01000001">
    <property type="protein sequence ID" value="STX52631.1"/>
    <property type="molecule type" value="Genomic_DNA"/>
</dbReference>
<protein>
    <recommendedName>
        <fullName evidence="7">Shikimate kinase</fullName>
        <shortName evidence="7">SK</shortName>
        <ecNumber evidence="7">2.7.1.71</ecNumber>
    </recommendedName>
</protein>
<keyword evidence="10" id="KW-1185">Reference proteome</keyword>
<comment type="caution">
    <text evidence="7">Lacks conserved residue(s) required for the propagation of feature annotation.</text>
</comment>
<dbReference type="GO" id="GO:0009073">
    <property type="term" value="P:aromatic amino acid family biosynthetic process"/>
    <property type="evidence" value="ECO:0007669"/>
    <property type="project" value="UniProtKB-KW"/>
</dbReference>
<keyword evidence="1 7" id="KW-0028">Amino-acid biosynthesis</keyword>
<dbReference type="SUPFAM" id="SSF46894">
    <property type="entry name" value="C-terminal effector domain of the bipartite response regulators"/>
    <property type="match status" value="1"/>
</dbReference>
<comment type="function">
    <text evidence="7">Catalyzes the specific phosphorylation of the 3-hydroxyl group of shikimic acid using ATP as a cosubstrate.</text>
</comment>
<dbReference type="SMART" id="SM00421">
    <property type="entry name" value="HTH_LUXR"/>
    <property type="match status" value="1"/>
</dbReference>
<reference evidence="9 10" key="1">
    <citation type="submission" date="2018-06" db="EMBL/GenBank/DDBJ databases">
        <authorList>
            <consortium name="Pathogen Informatics"/>
            <person name="Doyle S."/>
        </authorList>
    </citation>
    <scope>NUCLEOTIDE SEQUENCE [LARGE SCALE GENOMIC DNA]</scope>
    <source>
        <strain evidence="9 10">NCTC13316</strain>
    </source>
</reference>
<keyword evidence="7" id="KW-0479">Metal-binding</keyword>
<dbReference type="InterPro" id="IPR000623">
    <property type="entry name" value="Shikimate_kinase/TSH1"/>
</dbReference>
<dbReference type="Proteomes" id="UP000254794">
    <property type="component" value="Unassembled WGS sequence"/>
</dbReference>
<dbReference type="HAMAP" id="MF_00109">
    <property type="entry name" value="Shikimate_kinase"/>
    <property type="match status" value="1"/>
</dbReference>